<reference evidence="2" key="1">
    <citation type="submission" date="2020-02" db="EMBL/GenBank/DDBJ databases">
        <authorList>
            <person name="Meier V. D."/>
        </authorList>
    </citation>
    <scope>NUCLEOTIDE SEQUENCE</scope>
    <source>
        <strain evidence="2">AVDCRST_MAG18</strain>
    </source>
</reference>
<evidence type="ECO:0000256" key="1">
    <source>
        <dbReference type="SAM" id="Phobius"/>
    </source>
</evidence>
<gene>
    <name evidence="2" type="ORF">AVDCRST_MAG18-3493</name>
</gene>
<organism evidence="2">
    <name type="scientific">uncultured Thermomicrobiales bacterium</name>
    <dbReference type="NCBI Taxonomy" id="1645740"/>
    <lineage>
        <taxon>Bacteria</taxon>
        <taxon>Pseudomonadati</taxon>
        <taxon>Thermomicrobiota</taxon>
        <taxon>Thermomicrobia</taxon>
        <taxon>Thermomicrobiales</taxon>
        <taxon>environmental samples</taxon>
    </lineage>
</organism>
<keyword evidence="1" id="KW-0812">Transmembrane</keyword>
<dbReference type="AlphaFoldDB" id="A0A6J4VP67"/>
<accession>A0A6J4VP67</accession>
<evidence type="ECO:0000313" key="2">
    <source>
        <dbReference type="EMBL" id="CAA9583555.1"/>
    </source>
</evidence>
<protein>
    <submittedName>
        <fullName evidence="2">Uncharacterized protein</fullName>
    </submittedName>
</protein>
<proteinExistence type="predicted"/>
<keyword evidence="1" id="KW-1133">Transmembrane helix</keyword>
<sequence length="75" mass="7957">MRRRAREGPGEPPTETLAAGGAGLLFLLTGVNHGGALGERLGLFGLAVTALAALTFFSQLVLWLRHREPPAPPER</sequence>
<keyword evidence="1" id="KW-0472">Membrane</keyword>
<feature type="transmembrane region" description="Helical" evidence="1">
    <location>
        <begin position="43"/>
        <end position="64"/>
    </location>
</feature>
<name>A0A6J4VP67_9BACT</name>
<dbReference type="EMBL" id="CADCWN010000271">
    <property type="protein sequence ID" value="CAA9583555.1"/>
    <property type="molecule type" value="Genomic_DNA"/>
</dbReference>